<evidence type="ECO:0000256" key="5">
    <source>
        <dbReference type="ARBA" id="ARBA00022741"/>
    </source>
</evidence>
<keyword evidence="7 9" id="KW-0067">ATP-binding</keyword>
<keyword evidence="6 9" id="KW-0418">Kinase</keyword>
<dbReference type="EC" id="2.7.1.12" evidence="3 9"/>
<dbReference type="InterPro" id="IPR031322">
    <property type="entry name" value="Shikimate/glucono_kinase"/>
</dbReference>
<accession>A0AAN7TWC4</accession>
<evidence type="ECO:0000256" key="2">
    <source>
        <dbReference type="ARBA" id="ARBA00008420"/>
    </source>
</evidence>
<name>A0AAN7TWC4_9MYCE</name>
<dbReference type="SUPFAM" id="SSF52540">
    <property type="entry name" value="P-loop containing nucleoside triphosphate hydrolases"/>
    <property type="match status" value="1"/>
</dbReference>
<dbReference type="Pfam" id="PF01202">
    <property type="entry name" value="SKI"/>
    <property type="match status" value="1"/>
</dbReference>
<keyword evidence="11" id="KW-1185">Reference proteome</keyword>
<dbReference type="Gene3D" id="3.40.50.300">
    <property type="entry name" value="P-loop containing nucleotide triphosphate hydrolases"/>
    <property type="match status" value="1"/>
</dbReference>
<evidence type="ECO:0000256" key="3">
    <source>
        <dbReference type="ARBA" id="ARBA00012054"/>
    </source>
</evidence>
<sequence>MTDNNNSLNDEIKNKLEKQQKQKDQKLILVIMGVSGSGKTTIGKAIASSLGCGFNDADEFHSEENKEKMRSGIPLNDDDRKPWLASINKRMIEFLNDESVADCCSDHVFTCSALKSIYRDQLSNGINKDNILFIFLQGTKQLLSERLQSRKDHFFNPTLLDSQLSTLELPTQLELSNHHYAFIDISNSIDDIIDEIFNYLK</sequence>
<comment type="similarity">
    <text evidence="2 9">Belongs to the gluconokinase GntK/GntV family.</text>
</comment>
<dbReference type="InterPro" id="IPR006001">
    <property type="entry name" value="Therm_gnt_kin"/>
</dbReference>
<evidence type="ECO:0000256" key="9">
    <source>
        <dbReference type="RuleBase" id="RU363066"/>
    </source>
</evidence>
<dbReference type="Proteomes" id="UP001344447">
    <property type="component" value="Unassembled WGS sequence"/>
</dbReference>
<comment type="pathway">
    <text evidence="1 9">Carbohydrate acid metabolism; D-gluconate degradation.</text>
</comment>
<evidence type="ECO:0000256" key="6">
    <source>
        <dbReference type="ARBA" id="ARBA00022777"/>
    </source>
</evidence>
<dbReference type="FunFam" id="3.40.50.300:FF:004303">
    <property type="entry name" value="Probable gluconokinase"/>
    <property type="match status" value="1"/>
</dbReference>
<dbReference type="EMBL" id="JAVFKY010000002">
    <property type="protein sequence ID" value="KAK5581064.1"/>
    <property type="molecule type" value="Genomic_DNA"/>
</dbReference>
<dbReference type="GO" id="GO:0046316">
    <property type="term" value="F:gluconokinase activity"/>
    <property type="evidence" value="ECO:0007669"/>
    <property type="project" value="UniProtKB-EC"/>
</dbReference>
<dbReference type="PANTHER" id="PTHR43442">
    <property type="entry name" value="GLUCONOKINASE-RELATED"/>
    <property type="match status" value="1"/>
</dbReference>
<dbReference type="GO" id="GO:0005524">
    <property type="term" value="F:ATP binding"/>
    <property type="evidence" value="ECO:0007669"/>
    <property type="project" value="UniProtKB-KW"/>
</dbReference>
<gene>
    <name evidence="10" type="ORF">RB653_001092</name>
</gene>
<evidence type="ECO:0000256" key="7">
    <source>
        <dbReference type="ARBA" id="ARBA00022840"/>
    </source>
</evidence>
<evidence type="ECO:0000256" key="8">
    <source>
        <dbReference type="ARBA" id="ARBA00048090"/>
    </source>
</evidence>
<dbReference type="PANTHER" id="PTHR43442:SF3">
    <property type="entry name" value="GLUCONOKINASE-RELATED"/>
    <property type="match status" value="1"/>
</dbReference>
<comment type="caution">
    <text evidence="10">The sequence shown here is derived from an EMBL/GenBank/DDBJ whole genome shotgun (WGS) entry which is preliminary data.</text>
</comment>
<dbReference type="GO" id="GO:0005737">
    <property type="term" value="C:cytoplasm"/>
    <property type="evidence" value="ECO:0007669"/>
    <property type="project" value="TreeGrafter"/>
</dbReference>
<keyword evidence="4 9" id="KW-0808">Transferase</keyword>
<evidence type="ECO:0000256" key="1">
    <source>
        <dbReference type="ARBA" id="ARBA00004875"/>
    </source>
</evidence>
<dbReference type="InterPro" id="IPR027417">
    <property type="entry name" value="P-loop_NTPase"/>
</dbReference>
<comment type="catalytic activity">
    <reaction evidence="8 9">
        <text>D-gluconate + ATP = 6-phospho-D-gluconate + ADP + H(+)</text>
        <dbReference type="Rhea" id="RHEA:19433"/>
        <dbReference type="ChEBI" id="CHEBI:15378"/>
        <dbReference type="ChEBI" id="CHEBI:18391"/>
        <dbReference type="ChEBI" id="CHEBI:30616"/>
        <dbReference type="ChEBI" id="CHEBI:58759"/>
        <dbReference type="ChEBI" id="CHEBI:456216"/>
        <dbReference type="EC" id="2.7.1.12"/>
    </reaction>
</comment>
<dbReference type="NCBIfam" id="TIGR01313">
    <property type="entry name" value="therm_gnt_kin"/>
    <property type="match status" value="1"/>
</dbReference>
<evidence type="ECO:0000313" key="11">
    <source>
        <dbReference type="Proteomes" id="UP001344447"/>
    </source>
</evidence>
<dbReference type="GO" id="GO:0005975">
    <property type="term" value="P:carbohydrate metabolic process"/>
    <property type="evidence" value="ECO:0007669"/>
    <property type="project" value="InterPro"/>
</dbReference>
<evidence type="ECO:0000256" key="4">
    <source>
        <dbReference type="ARBA" id="ARBA00022679"/>
    </source>
</evidence>
<organism evidence="10 11">
    <name type="scientific">Dictyostelium firmibasis</name>
    <dbReference type="NCBI Taxonomy" id="79012"/>
    <lineage>
        <taxon>Eukaryota</taxon>
        <taxon>Amoebozoa</taxon>
        <taxon>Evosea</taxon>
        <taxon>Eumycetozoa</taxon>
        <taxon>Dictyostelia</taxon>
        <taxon>Dictyosteliales</taxon>
        <taxon>Dictyosteliaceae</taxon>
        <taxon>Dictyostelium</taxon>
    </lineage>
</organism>
<evidence type="ECO:0000313" key="10">
    <source>
        <dbReference type="EMBL" id="KAK5581064.1"/>
    </source>
</evidence>
<dbReference type="CDD" id="cd02021">
    <property type="entry name" value="GntK"/>
    <property type="match status" value="1"/>
</dbReference>
<reference evidence="10 11" key="1">
    <citation type="submission" date="2023-11" db="EMBL/GenBank/DDBJ databases">
        <title>Dfirmibasis_genome.</title>
        <authorList>
            <person name="Edelbroek B."/>
            <person name="Kjellin J."/>
            <person name="Jerlstrom-Hultqvist J."/>
            <person name="Soderbom F."/>
        </authorList>
    </citation>
    <scope>NUCLEOTIDE SEQUENCE [LARGE SCALE GENOMIC DNA]</scope>
    <source>
        <strain evidence="10 11">TNS-C-14</strain>
    </source>
</reference>
<proteinExistence type="inferred from homology"/>
<dbReference type="AlphaFoldDB" id="A0AAN7TWC4"/>
<protein>
    <recommendedName>
        <fullName evidence="3 9">Gluconokinase</fullName>
        <ecNumber evidence="3 9">2.7.1.12</ecNumber>
    </recommendedName>
</protein>
<keyword evidence="5 9" id="KW-0547">Nucleotide-binding</keyword>